<dbReference type="AlphaFoldDB" id="A0AA35S4N1"/>
<evidence type="ECO:0000313" key="2">
    <source>
        <dbReference type="Proteomes" id="UP001174909"/>
    </source>
</evidence>
<dbReference type="InterPro" id="IPR008307">
    <property type="entry name" value="UCP018957"/>
</dbReference>
<accession>A0AA35S4N1</accession>
<evidence type="ECO:0000313" key="1">
    <source>
        <dbReference type="EMBL" id="CAI8023370.1"/>
    </source>
</evidence>
<keyword evidence="2" id="KW-1185">Reference proteome</keyword>
<dbReference type="PIRSF" id="PIRSF018957">
    <property type="entry name" value="UCP018957"/>
    <property type="match status" value="1"/>
</dbReference>
<dbReference type="InterPro" id="IPR014923">
    <property type="entry name" value="DUF1802"/>
</dbReference>
<name>A0AA35S4N1_GEOBA</name>
<sequence length="196" mass="22379">MTTNTTCQLALKEWAITVRALADGDQIMMLRKGGIHEESKDFRVVHPEFLLYPTYLHQREDLLKDSHQPTLRQLLSDSPADDDNVMFTHWAQVHELLEIDQLGKVEDLAPHHIWTDTYAESRLHWKPMVPLTIMLLRVYQMESPVTVPYIPEYGGCKSWVDIIPTVRLGQMTPVVDDATFAKMVEAVRGSLGLVTA</sequence>
<gene>
    <name evidence="1" type="ORF">GBAR_LOCUS13661</name>
</gene>
<proteinExistence type="predicted"/>
<dbReference type="EMBL" id="CASHTH010002004">
    <property type="protein sequence ID" value="CAI8023370.1"/>
    <property type="molecule type" value="Genomic_DNA"/>
</dbReference>
<comment type="caution">
    <text evidence="1">The sequence shown here is derived from an EMBL/GenBank/DDBJ whole genome shotgun (WGS) entry which is preliminary data.</text>
</comment>
<organism evidence="1 2">
    <name type="scientific">Geodia barretti</name>
    <name type="common">Barrett's horny sponge</name>
    <dbReference type="NCBI Taxonomy" id="519541"/>
    <lineage>
        <taxon>Eukaryota</taxon>
        <taxon>Metazoa</taxon>
        <taxon>Porifera</taxon>
        <taxon>Demospongiae</taxon>
        <taxon>Heteroscleromorpha</taxon>
        <taxon>Tetractinellida</taxon>
        <taxon>Astrophorina</taxon>
        <taxon>Geodiidae</taxon>
        <taxon>Geodia</taxon>
    </lineage>
</organism>
<protein>
    <recommendedName>
        <fullName evidence="3">DUF1802 family protein</fullName>
    </recommendedName>
</protein>
<reference evidence="1" key="1">
    <citation type="submission" date="2023-03" db="EMBL/GenBank/DDBJ databases">
        <authorList>
            <person name="Steffen K."/>
            <person name="Cardenas P."/>
        </authorList>
    </citation>
    <scope>NUCLEOTIDE SEQUENCE</scope>
</reference>
<dbReference type="Pfam" id="PF08819">
    <property type="entry name" value="DUF1802"/>
    <property type="match status" value="1"/>
</dbReference>
<dbReference type="Proteomes" id="UP001174909">
    <property type="component" value="Unassembled WGS sequence"/>
</dbReference>
<evidence type="ECO:0008006" key="3">
    <source>
        <dbReference type="Google" id="ProtNLM"/>
    </source>
</evidence>